<evidence type="ECO:0000256" key="1">
    <source>
        <dbReference type="ARBA" id="ARBA00005375"/>
    </source>
</evidence>
<evidence type="ECO:0000313" key="6">
    <source>
        <dbReference type="Proteomes" id="UP000332933"/>
    </source>
</evidence>
<dbReference type="EMBL" id="VJMH01007229">
    <property type="protein sequence ID" value="KAF0684937.1"/>
    <property type="molecule type" value="Genomic_DNA"/>
</dbReference>
<dbReference type="PANTHER" id="PTHR11567">
    <property type="entry name" value="ACID PHOSPHATASE-RELATED"/>
    <property type="match status" value="1"/>
</dbReference>
<reference evidence="5 6" key="1">
    <citation type="submission" date="2019-03" db="EMBL/GenBank/DDBJ databases">
        <authorList>
            <person name="Gaulin E."/>
            <person name="Dumas B."/>
        </authorList>
    </citation>
    <scope>NUCLEOTIDE SEQUENCE [LARGE SCALE GENOMIC DNA]</scope>
    <source>
        <strain evidence="5">CBS 568.67</strain>
    </source>
</reference>
<name>A0A485LMH3_9STRA</name>
<keyword evidence="2" id="KW-0378">Hydrolase</keyword>
<dbReference type="Pfam" id="PF00328">
    <property type="entry name" value="His_Phos_2"/>
    <property type="match status" value="1"/>
</dbReference>
<evidence type="ECO:0000313" key="5">
    <source>
        <dbReference type="EMBL" id="VFT99829.1"/>
    </source>
</evidence>
<dbReference type="PROSITE" id="PS00616">
    <property type="entry name" value="HIS_ACID_PHOSPHAT_1"/>
    <property type="match status" value="1"/>
</dbReference>
<evidence type="ECO:0000256" key="3">
    <source>
        <dbReference type="SAM" id="Phobius"/>
    </source>
</evidence>
<comment type="similarity">
    <text evidence="1">Belongs to the histidine acid phosphatase family.</text>
</comment>
<dbReference type="Gene3D" id="3.40.50.1240">
    <property type="entry name" value="Phosphoglycerate mutase-like"/>
    <property type="match status" value="1"/>
</dbReference>
<evidence type="ECO:0000256" key="2">
    <source>
        <dbReference type="ARBA" id="ARBA00022801"/>
    </source>
</evidence>
<dbReference type="PANTHER" id="PTHR11567:SF110">
    <property type="entry name" value="2-PHOSPHOXYLOSE PHOSPHATASE 1"/>
    <property type="match status" value="1"/>
</dbReference>
<sequence length="460" mass="51541">MAESNTIAFPGEAAANSSTLRMLVSLSRHGSRRPNPIAKYLCPNNHNNSETYLVPPAQLTQLGMQQMRAVGEEVRREYVTKQGYLSSSISGPTREHFETYFRSDSADRCAQSAISMGYGLYPDGTGPEGFPHQPIAVYMQLIRNEHDFAATEGPCQAISESDVDKYFETRAQELIKEHAPMLETVGQLCGINIWDIPTMTHGEDIVTGIKDIADAFTFDTQHGLPRMAGLTPALQAEIEGLAFQNLMERYYSTPEEITYWVAGFPFLLLDNLKVSDSPSFKYYSYHGHRELLHGMGMLLGWTIDFDGEPRAMNNTALHPATTMFFELHQENESTTPFVRAFMWSPQTNRTAVKLGKCSVMDCPLDEFTAIITDHIQATGTWEEICDYTPATFAPVVHDTTKSPPTAAASLRMPLDKTHHVKGMNVFAHSDFGWVVLSALIAVIFYVAIKYRRRHSVYRSL</sequence>
<gene>
    <name evidence="5" type="primary">Aste57867_23181</name>
    <name evidence="4" type="ORF">As57867_023110</name>
    <name evidence="5" type="ORF">ASTE57867_23181</name>
</gene>
<feature type="transmembrane region" description="Helical" evidence="3">
    <location>
        <begin position="431"/>
        <end position="448"/>
    </location>
</feature>
<organism evidence="5 6">
    <name type="scientific">Aphanomyces stellatus</name>
    <dbReference type="NCBI Taxonomy" id="120398"/>
    <lineage>
        <taxon>Eukaryota</taxon>
        <taxon>Sar</taxon>
        <taxon>Stramenopiles</taxon>
        <taxon>Oomycota</taxon>
        <taxon>Saprolegniomycetes</taxon>
        <taxon>Saprolegniales</taxon>
        <taxon>Verrucalvaceae</taxon>
        <taxon>Aphanomyces</taxon>
    </lineage>
</organism>
<dbReference type="InterPro" id="IPR050645">
    <property type="entry name" value="Histidine_acid_phosphatase"/>
</dbReference>
<keyword evidence="3" id="KW-0472">Membrane</keyword>
<keyword evidence="6" id="KW-1185">Reference proteome</keyword>
<dbReference type="AlphaFoldDB" id="A0A485LMH3"/>
<dbReference type="SUPFAM" id="SSF53254">
    <property type="entry name" value="Phosphoglycerate mutase-like"/>
    <property type="match status" value="1"/>
</dbReference>
<dbReference type="OrthoDB" id="258392at2759"/>
<dbReference type="InterPro" id="IPR029033">
    <property type="entry name" value="His_PPase_superfam"/>
</dbReference>
<dbReference type="EMBL" id="CAADRA010007255">
    <property type="protein sequence ID" value="VFT99829.1"/>
    <property type="molecule type" value="Genomic_DNA"/>
</dbReference>
<evidence type="ECO:0000313" key="4">
    <source>
        <dbReference type="EMBL" id="KAF0684937.1"/>
    </source>
</evidence>
<dbReference type="CDD" id="cd07061">
    <property type="entry name" value="HP_HAP_like"/>
    <property type="match status" value="1"/>
</dbReference>
<accession>A0A485LMH3</accession>
<reference evidence="4" key="2">
    <citation type="submission" date="2019-06" db="EMBL/GenBank/DDBJ databases">
        <title>Genomics analysis of Aphanomyces spp. identifies a new class of oomycete effector associated with host adaptation.</title>
        <authorList>
            <person name="Gaulin E."/>
        </authorList>
    </citation>
    <scope>NUCLEOTIDE SEQUENCE</scope>
    <source>
        <strain evidence="4">CBS 578.67</strain>
    </source>
</reference>
<dbReference type="InterPro" id="IPR000560">
    <property type="entry name" value="His_Pase_clade-2"/>
</dbReference>
<dbReference type="InterPro" id="IPR033379">
    <property type="entry name" value="Acid_Pase_AS"/>
</dbReference>
<dbReference type="Proteomes" id="UP000332933">
    <property type="component" value="Unassembled WGS sequence"/>
</dbReference>
<dbReference type="GO" id="GO:0016791">
    <property type="term" value="F:phosphatase activity"/>
    <property type="evidence" value="ECO:0007669"/>
    <property type="project" value="TreeGrafter"/>
</dbReference>
<protein>
    <submittedName>
        <fullName evidence="5">Aste57867_23181 protein</fullName>
    </submittedName>
</protein>
<keyword evidence="3" id="KW-1133">Transmembrane helix</keyword>
<proteinExistence type="inferred from homology"/>
<keyword evidence="3" id="KW-0812">Transmembrane</keyword>